<dbReference type="InterPro" id="IPR029063">
    <property type="entry name" value="SAM-dependent_MTases_sf"/>
</dbReference>
<dbReference type="AlphaFoldDB" id="A0A1M4YHK2"/>
<reference evidence="4" key="1">
    <citation type="submission" date="2016-11" db="EMBL/GenBank/DDBJ databases">
        <authorList>
            <person name="Varghese N."/>
            <person name="Submissions S."/>
        </authorList>
    </citation>
    <scope>NUCLEOTIDE SEQUENCE [LARGE SCALE GENOMIC DNA]</scope>
    <source>
        <strain evidence="4">DSM 19514</strain>
    </source>
</reference>
<sequence length="392" mass="44078">MFAVVVCIGTEDRYASVAKPGILRYGEADTVVIELRDQASIHIAYNKALDTLRTMPGLEGAIFIHEDLAIKDADIFKKLRRLFEDQNIAIAGAIGAVGVSTLSWWLGQRRGWLRESRFELDFSDQDMYVDTLDGCFLAFSPWSIANLRFDETTYTGFHGYDADICFSARSKGKKVVWNRFDLFHRTRGGFGDMASFISNDEAFREKWILANALQDWEVAPNTCLELGGGTKCRRDWLNLDPVHGTERLKIMAEDTPWPFEDATVSHIYASHVFEHIPAGVTRVEVMNECHRILVPGGSLEIRVPIFPHPTAIADPTHVSFWVKESIYYFTGDLRADANYGILKWDLGHIYVADGWELRAVLVKPVSETNAAAAAEVDFGMKVISTEETLVNS</sequence>
<dbReference type="GO" id="GO:0032259">
    <property type="term" value="P:methylation"/>
    <property type="evidence" value="ECO:0007669"/>
    <property type="project" value="UniProtKB-KW"/>
</dbReference>
<evidence type="ECO:0000313" key="4">
    <source>
        <dbReference type="Proteomes" id="UP000184295"/>
    </source>
</evidence>
<keyword evidence="3" id="KW-0808">Transferase</keyword>
<evidence type="ECO:0000259" key="2">
    <source>
        <dbReference type="Pfam" id="PF13712"/>
    </source>
</evidence>
<accession>A0A1M4YHK2</accession>
<protein>
    <submittedName>
        <fullName evidence="3">Methyltransferase domain-containing protein</fullName>
    </submittedName>
</protein>
<proteinExistence type="predicted"/>
<dbReference type="SUPFAM" id="SSF53335">
    <property type="entry name" value="S-adenosyl-L-methionine-dependent methyltransferases"/>
    <property type="match status" value="1"/>
</dbReference>
<dbReference type="Proteomes" id="UP000184295">
    <property type="component" value="Unassembled WGS sequence"/>
</dbReference>
<gene>
    <name evidence="3" type="ORF">SAMN02745225_02336</name>
</gene>
<keyword evidence="3" id="KW-0489">Methyltransferase</keyword>
<feature type="domain" description="Methyltransferase type 11" evidence="1">
    <location>
        <begin position="252"/>
        <end position="299"/>
    </location>
</feature>
<dbReference type="SUPFAM" id="SSF53448">
    <property type="entry name" value="Nucleotide-diphospho-sugar transferases"/>
    <property type="match status" value="1"/>
</dbReference>
<dbReference type="InterPro" id="IPR013216">
    <property type="entry name" value="Methyltransf_11"/>
</dbReference>
<dbReference type="GO" id="GO:0008757">
    <property type="term" value="F:S-adenosylmethionine-dependent methyltransferase activity"/>
    <property type="evidence" value="ECO:0007669"/>
    <property type="project" value="InterPro"/>
</dbReference>
<evidence type="ECO:0000259" key="1">
    <source>
        <dbReference type="Pfam" id="PF08241"/>
    </source>
</evidence>
<evidence type="ECO:0000313" key="3">
    <source>
        <dbReference type="EMBL" id="SHF04916.1"/>
    </source>
</evidence>
<dbReference type="OrthoDB" id="9797252at2"/>
<feature type="domain" description="Streptomycin biosynthesis protein StrF" evidence="2">
    <location>
        <begin position="28"/>
        <end position="176"/>
    </location>
</feature>
<organism evidence="3 4">
    <name type="scientific">Ferrithrix thermotolerans DSM 19514</name>
    <dbReference type="NCBI Taxonomy" id="1121881"/>
    <lineage>
        <taxon>Bacteria</taxon>
        <taxon>Bacillati</taxon>
        <taxon>Actinomycetota</taxon>
        <taxon>Acidimicrobiia</taxon>
        <taxon>Acidimicrobiales</taxon>
        <taxon>Acidimicrobiaceae</taxon>
        <taxon>Ferrithrix</taxon>
    </lineage>
</organism>
<dbReference type="Pfam" id="PF13712">
    <property type="entry name" value="Glyco_tranf_2_5"/>
    <property type="match status" value="1"/>
</dbReference>
<name>A0A1M4YHK2_9ACTN</name>
<dbReference type="InterPro" id="IPR029044">
    <property type="entry name" value="Nucleotide-diphossugar_trans"/>
</dbReference>
<dbReference type="Pfam" id="PF08241">
    <property type="entry name" value="Methyltransf_11"/>
    <property type="match status" value="1"/>
</dbReference>
<dbReference type="RefSeq" id="WP_072792726.1">
    <property type="nucleotide sequence ID" value="NZ_FQUL01000069.1"/>
</dbReference>
<dbReference type="EMBL" id="FQUL01000069">
    <property type="protein sequence ID" value="SHF04916.1"/>
    <property type="molecule type" value="Genomic_DNA"/>
</dbReference>
<dbReference type="Gene3D" id="3.40.50.150">
    <property type="entry name" value="Vaccinia Virus protein VP39"/>
    <property type="match status" value="1"/>
</dbReference>
<dbReference type="Gene3D" id="3.90.550.10">
    <property type="entry name" value="Spore Coat Polysaccharide Biosynthesis Protein SpsA, Chain A"/>
    <property type="match status" value="1"/>
</dbReference>
<keyword evidence="4" id="KW-1185">Reference proteome</keyword>
<dbReference type="InterPro" id="IPR059123">
    <property type="entry name" value="StrF_dom"/>
</dbReference>